<feature type="compositionally biased region" description="Gly residues" evidence="14">
    <location>
        <begin position="338"/>
        <end position="352"/>
    </location>
</feature>
<accession>A0A7M7KMS4</accession>
<evidence type="ECO:0000256" key="2">
    <source>
        <dbReference type="ARBA" id="ARBA00004514"/>
    </source>
</evidence>
<dbReference type="PROSITE" id="PS50003">
    <property type="entry name" value="PH_DOMAIN"/>
    <property type="match status" value="1"/>
</dbReference>
<evidence type="ECO:0000313" key="16">
    <source>
        <dbReference type="EnsemblMetazoa" id="XP_022669294"/>
    </source>
</evidence>
<keyword evidence="17" id="KW-1185">Reference proteome</keyword>
<evidence type="ECO:0000256" key="5">
    <source>
        <dbReference type="ARBA" id="ARBA00022448"/>
    </source>
</evidence>
<keyword evidence="12" id="KW-0472">Membrane</keyword>
<feature type="coiled-coil region" evidence="13">
    <location>
        <begin position="451"/>
        <end position="511"/>
    </location>
</feature>
<dbReference type="Gene3D" id="2.40.160.120">
    <property type="match status" value="1"/>
</dbReference>
<feature type="domain" description="PH" evidence="15">
    <location>
        <begin position="162"/>
        <end position="257"/>
    </location>
</feature>
<dbReference type="InterPro" id="IPR037239">
    <property type="entry name" value="OSBP_sf"/>
</dbReference>
<dbReference type="OMA" id="MCANEKS"/>
<dbReference type="GO" id="GO:0120015">
    <property type="term" value="F:sterol transfer activity"/>
    <property type="evidence" value="ECO:0007669"/>
    <property type="project" value="UniProtKB-ARBA"/>
</dbReference>
<dbReference type="Gene3D" id="2.30.29.30">
    <property type="entry name" value="Pleckstrin-homology domain (PH domain)/Phosphotyrosine-binding domain (PTB)"/>
    <property type="match status" value="1"/>
</dbReference>
<evidence type="ECO:0000256" key="4">
    <source>
        <dbReference type="ARBA" id="ARBA00008842"/>
    </source>
</evidence>
<dbReference type="GO" id="GO:0005886">
    <property type="term" value="C:plasma membrane"/>
    <property type="evidence" value="ECO:0007669"/>
    <property type="project" value="UniProtKB-SubCell"/>
</dbReference>
<keyword evidence="11" id="KW-0446">Lipid-binding</keyword>
<dbReference type="CDD" id="cd13287">
    <property type="entry name" value="PH_ORP3_ORP6_ORP7"/>
    <property type="match status" value="1"/>
</dbReference>
<comment type="similarity">
    <text evidence="4">Belongs to the OSBP family.</text>
</comment>
<dbReference type="Proteomes" id="UP000594260">
    <property type="component" value="Unplaced"/>
</dbReference>
<reference evidence="16" key="1">
    <citation type="submission" date="2021-01" db="UniProtKB">
        <authorList>
            <consortium name="EnsemblMetazoa"/>
        </authorList>
    </citation>
    <scope>IDENTIFICATION</scope>
</reference>
<evidence type="ECO:0000256" key="8">
    <source>
        <dbReference type="ARBA" id="ARBA00022553"/>
    </source>
</evidence>
<dbReference type="FunFam" id="2.40.160.120:FF:000001">
    <property type="entry name" value="Oxysterol-binding protein"/>
    <property type="match status" value="1"/>
</dbReference>
<proteinExistence type="inferred from homology"/>
<protein>
    <recommendedName>
        <fullName evidence="15">PH domain-containing protein</fullName>
    </recommendedName>
</protein>
<evidence type="ECO:0000256" key="11">
    <source>
        <dbReference type="ARBA" id="ARBA00023121"/>
    </source>
</evidence>
<feature type="region of interest" description="Disordered" evidence="14">
    <location>
        <begin position="367"/>
        <end position="406"/>
    </location>
</feature>
<sequence length="1018" mass="112394">MSIGMRVGDCVWLSFKRMRMNAVAGGSTPAPAPTTQEGSTNGICVTLSEVKSLKDTTGMIASSGSLVSGVDADESSSPSLPSAHGGVCRSFEDIMSPGDGRTTPPLSVGTGSTVTGSVGAAMLSGPGPSKAIQKKLQKAYKDDEWEVMRGLKPGETVPKERPSKHEGYIMKRRKWPLKGWHRRFFFLENGILSYAKNSSEMARGRSHGQIDLAIAFISYKSKDLRIDIDADEFIYHLKLKDHGSFDKWIESISAHRRYKQQELAKYDTASPRSSTAASTDQRVLAWVLNTPAPTSVSDRLISLSKQLANLEDSVHSFTVRPPPRKKPPRRQRRDDDANGGGPASEDGGGGSGKDVASTALQEAYQGSAGGAGSLAQAPHSPGAVLSQSQQDQLPHHLPPKEEYDHMSEMSVALPSCGSSLGGATAVIAVSDCCTHAAVMSNENTQAAQDFIDSARHLLTDLQALAGQLESQQRRASLQRVSPEADVLRSTLNAYQRQNIELKERLAKIRAIVGTTDSDPALDIVSSEEPQETTAAAVQPVTPTQVTVPISMTPASAVRRLVHESSHETSSLLSTTEFYDAAEQLSVCASSSEGSFCSEGDTEGEASDDGTEYNAPTRGVANGGLAGGIVDSLTTRRTKLPAVKPPNSDNGLWSLLYKNIGKDLSKVSMPVTINEPLNMLQRLCEELEYSELIDKAAETKDALERMVHIAAFAVSGYASSYYRAGHKPFNPLLGETYECIREDKGFRFIAEQVQHHPPVSACFADGGNFTFWQDIRMKTKFWGKSMEIMPVGKVHLQVADSHYVWNKVTTCVHNLFSNNQRWADQYGEMKIEDITHKITCKLTFVKASYWSDKKHEVYGSVLDGLKNPVHHLMGKWTEGIYCGPVASTARCVWRPGQMPEDYELYYGFSRFAMQLNELQPGQELILPPTDTRFRPDQRLLENGDIDGAEAMKARLEQSQRERRKIREERGEEYYPMWFRKVFDANGEENWVYNNRYWETRENPGFKNHHFSEDIWAIDR</sequence>
<keyword evidence="8" id="KW-0597">Phosphoprotein</keyword>
<dbReference type="PANTHER" id="PTHR10972:SF203">
    <property type="entry name" value="OXYSTEROL-BINDING PROTEIN HOMOLOG 3"/>
    <property type="match status" value="1"/>
</dbReference>
<keyword evidence="5" id="KW-0813">Transport</keyword>
<keyword evidence="10" id="KW-0445">Lipid transport</keyword>
<dbReference type="SUPFAM" id="SSF50729">
    <property type="entry name" value="PH domain-like"/>
    <property type="match status" value="1"/>
</dbReference>
<dbReference type="RefSeq" id="XP_022669294.1">
    <property type="nucleotide sequence ID" value="XM_022813559.1"/>
</dbReference>
<dbReference type="InterPro" id="IPR000648">
    <property type="entry name" value="Oxysterol-bd"/>
</dbReference>
<dbReference type="OrthoDB" id="416222at2759"/>
<evidence type="ECO:0000256" key="6">
    <source>
        <dbReference type="ARBA" id="ARBA00022475"/>
    </source>
</evidence>
<dbReference type="Pfam" id="PF01237">
    <property type="entry name" value="Oxysterol_BP"/>
    <property type="match status" value="1"/>
</dbReference>
<keyword evidence="6" id="KW-1003">Cell membrane</keyword>
<feature type="compositionally biased region" description="Acidic residues" evidence="14">
    <location>
        <begin position="599"/>
        <end position="610"/>
    </location>
</feature>
<dbReference type="InParanoid" id="A0A7M7KMS4"/>
<evidence type="ECO:0000313" key="17">
    <source>
        <dbReference type="Proteomes" id="UP000594260"/>
    </source>
</evidence>
<dbReference type="GO" id="GO:0015485">
    <property type="term" value="F:cholesterol binding"/>
    <property type="evidence" value="ECO:0007669"/>
    <property type="project" value="TreeGrafter"/>
</dbReference>
<evidence type="ECO:0000256" key="1">
    <source>
        <dbReference type="ARBA" id="ARBA00004236"/>
    </source>
</evidence>
<comment type="subcellular location">
    <subcellularLocation>
        <location evidence="1">Cell membrane</location>
    </subcellularLocation>
    <subcellularLocation>
        <location evidence="2">Cytoplasm</location>
        <location evidence="2">Cytosol</location>
    </subcellularLocation>
    <subcellularLocation>
        <location evidence="3">Endoplasmic reticulum membrane</location>
    </subcellularLocation>
</comment>
<evidence type="ECO:0000256" key="14">
    <source>
        <dbReference type="SAM" id="MobiDB-lite"/>
    </source>
</evidence>
<dbReference type="FunFam" id="2.30.29.30:FF:000011">
    <property type="entry name" value="Oxysterol-binding protein"/>
    <property type="match status" value="1"/>
</dbReference>
<dbReference type="SUPFAM" id="SSF144000">
    <property type="entry name" value="Oxysterol-binding protein-like"/>
    <property type="match status" value="1"/>
</dbReference>
<dbReference type="GO" id="GO:0005789">
    <property type="term" value="C:endoplasmic reticulum membrane"/>
    <property type="evidence" value="ECO:0007669"/>
    <property type="project" value="UniProtKB-SubCell"/>
</dbReference>
<evidence type="ECO:0000256" key="3">
    <source>
        <dbReference type="ARBA" id="ARBA00004586"/>
    </source>
</evidence>
<evidence type="ECO:0000256" key="10">
    <source>
        <dbReference type="ARBA" id="ARBA00023055"/>
    </source>
</evidence>
<dbReference type="GeneID" id="111253725"/>
<dbReference type="Pfam" id="PF15409">
    <property type="entry name" value="PH_8"/>
    <property type="match status" value="1"/>
</dbReference>
<dbReference type="GO" id="GO:0005634">
    <property type="term" value="C:nucleus"/>
    <property type="evidence" value="ECO:0007669"/>
    <property type="project" value="UniProtKB-ARBA"/>
</dbReference>
<dbReference type="SMART" id="SM00233">
    <property type="entry name" value="PH"/>
    <property type="match status" value="1"/>
</dbReference>
<dbReference type="InterPro" id="IPR041680">
    <property type="entry name" value="PH_8"/>
</dbReference>
<dbReference type="GO" id="GO:0005829">
    <property type="term" value="C:cytosol"/>
    <property type="evidence" value="ECO:0007669"/>
    <property type="project" value="UniProtKB-SubCell"/>
</dbReference>
<keyword evidence="9" id="KW-0256">Endoplasmic reticulum</keyword>
<keyword evidence="13" id="KW-0175">Coiled coil</keyword>
<evidence type="ECO:0000256" key="13">
    <source>
        <dbReference type="SAM" id="Coils"/>
    </source>
</evidence>
<dbReference type="Gene3D" id="3.30.70.3490">
    <property type="match status" value="1"/>
</dbReference>
<organism evidence="16 17">
    <name type="scientific">Varroa destructor</name>
    <name type="common">Honeybee mite</name>
    <dbReference type="NCBI Taxonomy" id="109461"/>
    <lineage>
        <taxon>Eukaryota</taxon>
        <taxon>Metazoa</taxon>
        <taxon>Ecdysozoa</taxon>
        <taxon>Arthropoda</taxon>
        <taxon>Chelicerata</taxon>
        <taxon>Arachnida</taxon>
        <taxon>Acari</taxon>
        <taxon>Parasitiformes</taxon>
        <taxon>Mesostigmata</taxon>
        <taxon>Gamasina</taxon>
        <taxon>Dermanyssoidea</taxon>
        <taxon>Varroidae</taxon>
        <taxon>Varroa</taxon>
    </lineage>
</organism>
<feature type="compositionally biased region" description="Basic residues" evidence="14">
    <location>
        <begin position="322"/>
        <end position="331"/>
    </location>
</feature>
<dbReference type="AlphaFoldDB" id="A0A7M7KMS4"/>
<evidence type="ECO:0000256" key="7">
    <source>
        <dbReference type="ARBA" id="ARBA00022490"/>
    </source>
</evidence>
<evidence type="ECO:0000259" key="15">
    <source>
        <dbReference type="PROSITE" id="PS50003"/>
    </source>
</evidence>
<dbReference type="GO" id="GO:0006699">
    <property type="term" value="P:bile acid biosynthetic process"/>
    <property type="evidence" value="ECO:0007669"/>
    <property type="project" value="UniProtKB-ARBA"/>
</dbReference>
<feature type="region of interest" description="Disordered" evidence="14">
    <location>
        <begin position="313"/>
        <end position="355"/>
    </location>
</feature>
<dbReference type="PANTHER" id="PTHR10972">
    <property type="entry name" value="OXYSTEROL-BINDING PROTEIN-RELATED"/>
    <property type="match status" value="1"/>
</dbReference>
<dbReference type="InterPro" id="IPR011993">
    <property type="entry name" value="PH-like_dom_sf"/>
</dbReference>
<evidence type="ECO:0000256" key="9">
    <source>
        <dbReference type="ARBA" id="ARBA00022824"/>
    </source>
</evidence>
<name>A0A7M7KMS4_VARDE</name>
<dbReference type="GO" id="GO:0097038">
    <property type="term" value="C:perinuclear endoplasmic reticulum"/>
    <property type="evidence" value="ECO:0007669"/>
    <property type="project" value="TreeGrafter"/>
</dbReference>
<evidence type="ECO:0000256" key="12">
    <source>
        <dbReference type="ARBA" id="ARBA00023136"/>
    </source>
</evidence>
<dbReference type="KEGG" id="vde:111253725"/>
<dbReference type="EnsemblMetazoa" id="XM_022813559">
    <property type="protein sequence ID" value="XP_022669294"/>
    <property type="gene ID" value="LOC111253725"/>
</dbReference>
<feature type="region of interest" description="Disordered" evidence="14">
    <location>
        <begin position="591"/>
        <end position="618"/>
    </location>
</feature>
<dbReference type="InterPro" id="IPR001849">
    <property type="entry name" value="PH_domain"/>
</dbReference>
<keyword evidence="7" id="KW-0963">Cytoplasm</keyword>